<dbReference type="InterPro" id="IPR052718">
    <property type="entry name" value="NmrA-type_oxidoreductase"/>
</dbReference>
<dbReference type="Gene3D" id="3.90.25.10">
    <property type="entry name" value="UDP-galactose 4-epimerase, domain 1"/>
    <property type="match status" value="1"/>
</dbReference>
<dbReference type="PANTHER" id="PTHR47129:SF1">
    <property type="entry name" value="NMRA-LIKE DOMAIN-CONTAINING PROTEIN"/>
    <property type="match status" value="1"/>
</dbReference>
<protein>
    <recommendedName>
        <fullName evidence="1">NmrA-like domain-containing protein</fullName>
    </recommendedName>
</protein>
<dbReference type="EMBL" id="CDHN01000005">
    <property type="protein sequence ID" value="CEJ93541.1"/>
    <property type="molecule type" value="Genomic_DNA"/>
</dbReference>
<dbReference type="PANTHER" id="PTHR47129">
    <property type="entry name" value="QUINONE OXIDOREDUCTASE 2"/>
    <property type="match status" value="1"/>
</dbReference>
<feature type="domain" description="NmrA-like" evidence="1">
    <location>
        <begin position="2"/>
        <end position="267"/>
    </location>
</feature>
<dbReference type="InterPro" id="IPR008030">
    <property type="entry name" value="NmrA-like"/>
</dbReference>
<proteinExistence type="predicted"/>
<dbReference type="Proteomes" id="UP000039046">
    <property type="component" value="Unassembled WGS sequence"/>
</dbReference>
<dbReference type="Pfam" id="PF05368">
    <property type="entry name" value="NmrA"/>
    <property type="match status" value="1"/>
</dbReference>
<reference evidence="2 3" key="1">
    <citation type="journal article" date="2015" name="Genome Announc.">
        <title>Draft Genome Sequence and Gene Annotation of the Entomopathogenic Fungus Verticillium hemipterigenum.</title>
        <authorList>
            <person name="Horn F."/>
            <person name="Habel A."/>
            <person name="Scharf D.H."/>
            <person name="Dworschak J."/>
            <person name="Brakhage A.A."/>
            <person name="Guthke R."/>
            <person name="Hertweck C."/>
            <person name="Linde J."/>
        </authorList>
    </citation>
    <scope>NUCLEOTIDE SEQUENCE [LARGE SCALE GENOMIC DNA]</scope>
</reference>
<sequence>MIVLTGTTGGIGSTALQTILDRKLVPISDLCISAYNTAGIPAHIKETGIAIRTGNLYEPETLEKSYTGAEALFLVSFPSMGEERFTLHKNAIDAAKAVGIRHIIYTSLSFGGGGSNDQKPRTSIAQVAQAHIRTEAYIGESGLTYTIIRMATYAHLWNNYAGFLNLSASNINDATAAAPLQAVLPGDGPAHWANRADLGEATGIIIANWKRYINRVITLTGPELISGADFVTKFVKHTGRPVDLRIVPAQEAIAWHIGNGSVPPEQSSFLDNWASWHAAIAKGEKAYLDPTLEELLGRKPKTVDDQADEIFGAGNALDTKDLVGI</sequence>
<accession>A0A0A1T8U3</accession>
<evidence type="ECO:0000259" key="1">
    <source>
        <dbReference type="Pfam" id="PF05368"/>
    </source>
</evidence>
<evidence type="ECO:0000313" key="2">
    <source>
        <dbReference type="EMBL" id="CEJ93541.1"/>
    </source>
</evidence>
<gene>
    <name evidence="2" type="ORF">VHEMI09122</name>
</gene>
<evidence type="ECO:0000313" key="3">
    <source>
        <dbReference type="Proteomes" id="UP000039046"/>
    </source>
</evidence>
<keyword evidence="3" id="KW-1185">Reference proteome</keyword>
<organism evidence="2 3">
    <name type="scientific">[Torrubiella] hemipterigena</name>
    <dbReference type="NCBI Taxonomy" id="1531966"/>
    <lineage>
        <taxon>Eukaryota</taxon>
        <taxon>Fungi</taxon>
        <taxon>Dikarya</taxon>
        <taxon>Ascomycota</taxon>
        <taxon>Pezizomycotina</taxon>
        <taxon>Sordariomycetes</taxon>
        <taxon>Hypocreomycetidae</taxon>
        <taxon>Hypocreales</taxon>
        <taxon>Clavicipitaceae</taxon>
        <taxon>Clavicipitaceae incertae sedis</taxon>
        <taxon>'Torrubiella' clade</taxon>
    </lineage>
</organism>
<dbReference type="OrthoDB" id="419598at2759"/>
<dbReference type="HOGENOM" id="CLU_007383_10_4_1"/>
<dbReference type="STRING" id="1531966.A0A0A1T8U3"/>
<dbReference type="Gene3D" id="3.40.50.720">
    <property type="entry name" value="NAD(P)-binding Rossmann-like Domain"/>
    <property type="match status" value="1"/>
</dbReference>
<dbReference type="InterPro" id="IPR036291">
    <property type="entry name" value="NAD(P)-bd_dom_sf"/>
</dbReference>
<name>A0A0A1T8U3_9HYPO</name>
<dbReference type="AlphaFoldDB" id="A0A0A1T8U3"/>
<dbReference type="SUPFAM" id="SSF51735">
    <property type="entry name" value="NAD(P)-binding Rossmann-fold domains"/>
    <property type="match status" value="1"/>
</dbReference>